<protein>
    <submittedName>
        <fullName evidence="1">Uncharacterized protein</fullName>
    </submittedName>
</protein>
<dbReference type="Proteomes" id="UP000606172">
    <property type="component" value="Unassembled WGS sequence"/>
</dbReference>
<sequence length="82" mass="8334">MLGFTAAGAGLAFIPAFTELSPVELRTALTADHPPVIADAMIGVVAAASGTTAPILPGVHLATGSPPGTYAEWAIRHADHFR</sequence>
<evidence type="ECO:0000313" key="2">
    <source>
        <dbReference type="Proteomes" id="UP000606172"/>
    </source>
</evidence>
<gene>
    <name evidence="1" type="ORF">Ssi02_45530</name>
</gene>
<reference evidence="1" key="1">
    <citation type="submission" date="2021-01" db="EMBL/GenBank/DDBJ databases">
        <title>Whole genome shotgun sequence of Sinosporangium siamense NBRC 109515.</title>
        <authorList>
            <person name="Komaki H."/>
            <person name="Tamura T."/>
        </authorList>
    </citation>
    <scope>NUCLEOTIDE SEQUENCE</scope>
    <source>
        <strain evidence="1">NBRC 109515</strain>
    </source>
</reference>
<dbReference type="AlphaFoldDB" id="A0A919V9I0"/>
<proteinExistence type="predicted"/>
<keyword evidence="2" id="KW-1185">Reference proteome</keyword>
<organism evidence="1 2">
    <name type="scientific">Sinosporangium siamense</name>
    <dbReference type="NCBI Taxonomy" id="1367973"/>
    <lineage>
        <taxon>Bacteria</taxon>
        <taxon>Bacillati</taxon>
        <taxon>Actinomycetota</taxon>
        <taxon>Actinomycetes</taxon>
        <taxon>Streptosporangiales</taxon>
        <taxon>Streptosporangiaceae</taxon>
        <taxon>Sinosporangium</taxon>
    </lineage>
</organism>
<comment type="caution">
    <text evidence="1">The sequence shown here is derived from an EMBL/GenBank/DDBJ whole genome shotgun (WGS) entry which is preliminary data.</text>
</comment>
<dbReference type="EMBL" id="BOOW01000029">
    <property type="protein sequence ID" value="GII94322.1"/>
    <property type="molecule type" value="Genomic_DNA"/>
</dbReference>
<accession>A0A919V9I0</accession>
<name>A0A919V9I0_9ACTN</name>
<evidence type="ECO:0000313" key="1">
    <source>
        <dbReference type="EMBL" id="GII94322.1"/>
    </source>
</evidence>